<comment type="subcellular location">
    <subcellularLocation>
        <location evidence="1 11">Cell membrane</location>
        <topology evidence="1 11">Multi-pass membrane protein</topology>
    </subcellularLocation>
</comment>
<evidence type="ECO:0000256" key="1">
    <source>
        <dbReference type="ARBA" id="ARBA00004651"/>
    </source>
</evidence>
<feature type="transmembrane region" description="Helical" evidence="11">
    <location>
        <begin position="209"/>
        <end position="229"/>
    </location>
</feature>
<keyword evidence="11" id="KW-0716">Sensory transduction</keyword>
<dbReference type="PANTHER" id="PTHR26454:SF30">
    <property type="entry name" value="OLFACTORY RECEPTOR 6X1"/>
    <property type="match status" value="1"/>
</dbReference>
<protein>
    <recommendedName>
        <fullName evidence="11">Olfactory receptor</fullName>
    </recommendedName>
</protein>
<dbReference type="PANTHER" id="PTHR26454">
    <property type="entry name" value="OLFACTORY RECEPTOR"/>
    <property type="match status" value="1"/>
</dbReference>
<sequence>MANGTSVTEFILLGFPELHGLNGTFFTIFLLMYLLSLTGHSMIIIVVLKEPMLHTPMYFFLVNFSMAEICSTTAEVPKMLDNVLSGKTTICFACCMAQGFVVFTMGAVEFITLTIMSFDRYVAICKPLLYSAIMTSELCLYLALLAWVGGFVIIISQSAVVWSYPYCGRNVIDHFFCDVGPVLKLACADTTLMELIGLLYGATIMWGSFGFSLISYTCIIATVIGISSATGRSKAFFTCTSHLTVVIIFYLADMFMYLRPSTQGDTRANKVVSLVRTSFIPMLNPFIYTIRNKDFKEAAWKILRRMFISRD</sequence>
<dbReference type="Gene3D" id="1.20.1070.10">
    <property type="entry name" value="Rhodopsin 7-helix transmembrane proteins"/>
    <property type="match status" value="1"/>
</dbReference>
<dbReference type="Proteomes" id="UP000694871">
    <property type="component" value="Unplaced"/>
</dbReference>
<evidence type="ECO:0000256" key="4">
    <source>
        <dbReference type="ARBA" id="ARBA00022725"/>
    </source>
</evidence>
<evidence type="ECO:0000313" key="13">
    <source>
        <dbReference type="Proteomes" id="UP000694871"/>
    </source>
</evidence>
<dbReference type="PRINTS" id="PR00237">
    <property type="entry name" value="GPCRRHODOPSN"/>
</dbReference>
<keyword evidence="9 10" id="KW-0807">Transducer</keyword>
<keyword evidence="13" id="KW-1185">Reference proteome</keyword>
<keyword evidence="4 11" id="KW-0552">Olfaction</keyword>
<name>A0ABM1JXC2_GEKJA</name>
<evidence type="ECO:0000256" key="2">
    <source>
        <dbReference type="ARBA" id="ARBA00022475"/>
    </source>
</evidence>
<keyword evidence="2 11" id="KW-1003">Cell membrane</keyword>
<dbReference type="InterPro" id="IPR047132">
    <property type="entry name" value="Olfact_rcpt_6C-like"/>
</dbReference>
<evidence type="ECO:0000256" key="6">
    <source>
        <dbReference type="ARBA" id="ARBA00023040"/>
    </source>
</evidence>
<keyword evidence="7 11" id="KW-0472">Membrane</keyword>
<evidence type="ECO:0000256" key="7">
    <source>
        <dbReference type="ARBA" id="ARBA00023136"/>
    </source>
</evidence>
<dbReference type="GeneID" id="107109914"/>
<keyword evidence="3 10" id="KW-0812">Transmembrane</keyword>
<feature type="transmembrane region" description="Helical" evidence="11">
    <location>
        <begin position="57"/>
        <end position="76"/>
    </location>
</feature>
<keyword evidence="5 11" id="KW-1133">Transmembrane helix</keyword>
<feature type="domain" description="G-protein coupled receptors family 1 profile" evidence="12">
    <location>
        <begin position="39"/>
        <end position="288"/>
    </location>
</feature>
<evidence type="ECO:0000256" key="9">
    <source>
        <dbReference type="ARBA" id="ARBA00023224"/>
    </source>
</evidence>
<evidence type="ECO:0000256" key="11">
    <source>
        <dbReference type="RuleBase" id="RU363047"/>
    </source>
</evidence>
<feature type="transmembrane region" description="Helical" evidence="11">
    <location>
        <begin position="25"/>
        <end position="48"/>
    </location>
</feature>
<keyword evidence="6 10" id="KW-0297">G-protein coupled receptor</keyword>
<evidence type="ECO:0000256" key="10">
    <source>
        <dbReference type="RuleBase" id="RU000688"/>
    </source>
</evidence>
<dbReference type="PRINTS" id="PR00245">
    <property type="entry name" value="OLFACTORYR"/>
</dbReference>
<feature type="transmembrane region" description="Helical" evidence="11">
    <location>
        <begin position="96"/>
        <end position="118"/>
    </location>
</feature>
<evidence type="ECO:0000256" key="8">
    <source>
        <dbReference type="ARBA" id="ARBA00023170"/>
    </source>
</evidence>
<dbReference type="PROSITE" id="PS00237">
    <property type="entry name" value="G_PROTEIN_RECEP_F1_1"/>
    <property type="match status" value="1"/>
</dbReference>
<dbReference type="CDD" id="cd15912">
    <property type="entry name" value="7tmA_OR6C-like"/>
    <property type="match status" value="1"/>
</dbReference>
<gene>
    <name evidence="14" type="primary">LOC107109914</name>
</gene>
<dbReference type="InterPro" id="IPR000725">
    <property type="entry name" value="Olfact_rcpt"/>
</dbReference>
<feature type="transmembrane region" description="Helical" evidence="11">
    <location>
        <begin position="235"/>
        <end position="258"/>
    </location>
</feature>
<accession>A0ABM1JXC2</accession>
<evidence type="ECO:0000259" key="12">
    <source>
        <dbReference type="PROSITE" id="PS50262"/>
    </source>
</evidence>
<evidence type="ECO:0000313" key="14">
    <source>
        <dbReference type="RefSeq" id="XP_015266109.1"/>
    </source>
</evidence>
<proteinExistence type="inferred from homology"/>
<dbReference type="Pfam" id="PF13853">
    <property type="entry name" value="7tm_4"/>
    <property type="match status" value="1"/>
</dbReference>
<dbReference type="InterPro" id="IPR017452">
    <property type="entry name" value="GPCR_Rhodpsn_7TM"/>
</dbReference>
<feature type="transmembrane region" description="Helical" evidence="11">
    <location>
        <begin position="138"/>
        <end position="162"/>
    </location>
</feature>
<evidence type="ECO:0000256" key="3">
    <source>
        <dbReference type="ARBA" id="ARBA00022692"/>
    </source>
</evidence>
<dbReference type="PROSITE" id="PS50262">
    <property type="entry name" value="G_PROTEIN_RECEP_F1_2"/>
    <property type="match status" value="1"/>
</dbReference>
<evidence type="ECO:0000256" key="5">
    <source>
        <dbReference type="ARBA" id="ARBA00022989"/>
    </source>
</evidence>
<dbReference type="InterPro" id="IPR000276">
    <property type="entry name" value="GPCR_Rhodpsn"/>
</dbReference>
<reference evidence="14" key="1">
    <citation type="submission" date="2025-08" db="UniProtKB">
        <authorList>
            <consortium name="RefSeq"/>
        </authorList>
    </citation>
    <scope>IDENTIFICATION</scope>
</reference>
<dbReference type="SUPFAM" id="SSF81321">
    <property type="entry name" value="Family A G protein-coupled receptor-like"/>
    <property type="match status" value="1"/>
</dbReference>
<comment type="similarity">
    <text evidence="10">Belongs to the G-protein coupled receptor 1 family.</text>
</comment>
<organism evidence="13 14">
    <name type="scientific">Gekko japonicus</name>
    <name type="common">Schlegel's Japanese gecko</name>
    <dbReference type="NCBI Taxonomy" id="146911"/>
    <lineage>
        <taxon>Eukaryota</taxon>
        <taxon>Metazoa</taxon>
        <taxon>Chordata</taxon>
        <taxon>Craniata</taxon>
        <taxon>Vertebrata</taxon>
        <taxon>Euteleostomi</taxon>
        <taxon>Lepidosauria</taxon>
        <taxon>Squamata</taxon>
        <taxon>Bifurcata</taxon>
        <taxon>Gekkota</taxon>
        <taxon>Gekkonidae</taxon>
        <taxon>Gekkoninae</taxon>
        <taxon>Gekko</taxon>
    </lineage>
</organism>
<keyword evidence="8 10" id="KW-0675">Receptor</keyword>
<dbReference type="RefSeq" id="XP_015266109.1">
    <property type="nucleotide sequence ID" value="XM_015410623.1"/>
</dbReference>